<dbReference type="Proteomes" id="UP000249661">
    <property type="component" value="Unassembled WGS sequence"/>
</dbReference>
<organism evidence="1 2">
    <name type="scientific">Aspergillus aculeatinus CBS 121060</name>
    <dbReference type="NCBI Taxonomy" id="1448322"/>
    <lineage>
        <taxon>Eukaryota</taxon>
        <taxon>Fungi</taxon>
        <taxon>Dikarya</taxon>
        <taxon>Ascomycota</taxon>
        <taxon>Pezizomycotina</taxon>
        <taxon>Eurotiomycetes</taxon>
        <taxon>Eurotiomycetidae</taxon>
        <taxon>Eurotiales</taxon>
        <taxon>Aspergillaceae</taxon>
        <taxon>Aspergillus</taxon>
        <taxon>Aspergillus subgen. Circumdati</taxon>
    </lineage>
</organism>
<accession>A0ACD1GXL0</accession>
<keyword evidence="2" id="KW-1185">Reference proteome</keyword>
<sequence>MPQVQERSQRVHALVEYTKYRPATPRLPHSLRRRLRRRLDFAPARPSPAARAFASACAAGLPPHAPSSKGFLLGGSSTIGGLTEFQAEIPDMSPCDLRGRIFRSVYIECCTTSAPPTVEEDIASASRSPPEGAVFSS</sequence>
<reference evidence="1" key="1">
    <citation type="submission" date="2018-02" db="EMBL/GenBank/DDBJ databases">
        <title>The genomes of Aspergillus section Nigri reveals drivers in fungal speciation.</title>
        <authorList>
            <consortium name="DOE Joint Genome Institute"/>
            <person name="Vesth T.C."/>
            <person name="Nybo J."/>
            <person name="Theobald S."/>
            <person name="Brandl J."/>
            <person name="Frisvad J.C."/>
            <person name="Nielsen K.F."/>
            <person name="Lyhne E.K."/>
            <person name="Kogle M.E."/>
            <person name="Kuo A."/>
            <person name="Riley R."/>
            <person name="Clum A."/>
            <person name="Nolan M."/>
            <person name="Lipzen A."/>
            <person name="Salamov A."/>
            <person name="Henrissat B."/>
            <person name="Wiebenga A."/>
            <person name="De vries R.P."/>
            <person name="Grigoriev I.V."/>
            <person name="Mortensen U.H."/>
            <person name="Andersen M.R."/>
            <person name="Baker S.E."/>
        </authorList>
    </citation>
    <scope>NUCLEOTIDE SEQUENCE</scope>
    <source>
        <strain evidence="1">CBS 121060</strain>
    </source>
</reference>
<name>A0ACD1GXL0_9EURO</name>
<proteinExistence type="predicted"/>
<protein>
    <submittedName>
        <fullName evidence="1">Uncharacterized protein</fullName>
    </submittedName>
</protein>
<gene>
    <name evidence="1" type="ORF">BO66DRAFT_442445</name>
</gene>
<evidence type="ECO:0000313" key="1">
    <source>
        <dbReference type="EMBL" id="RAH66057.1"/>
    </source>
</evidence>
<dbReference type="EMBL" id="KZ824986">
    <property type="protein sequence ID" value="RAH66057.1"/>
    <property type="molecule type" value="Genomic_DNA"/>
</dbReference>
<evidence type="ECO:0000313" key="2">
    <source>
        <dbReference type="Proteomes" id="UP000249661"/>
    </source>
</evidence>